<dbReference type="InterPro" id="IPR036097">
    <property type="entry name" value="HisK_dim/P_sf"/>
</dbReference>
<dbReference type="GO" id="GO:0016301">
    <property type="term" value="F:kinase activity"/>
    <property type="evidence" value="ECO:0007669"/>
    <property type="project" value="UniProtKB-KW"/>
</dbReference>
<dbReference type="PANTHER" id="PTHR45453">
    <property type="entry name" value="PHOSPHATE REGULON SENSOR PROTEIN PHOR"/>
    <property type="match status" value="1"/>
</dbReference>
<feature type="non-terminal residue" evidence="8">
    <location>
        <position position="1"/>
    </location>
</feature>
<dbReference type="InterPro" id="IPR005467">
    <property type="entry name" value="His_kinase_dom"/>
</dbReference>
<evidence type="ECO:0000313" key="8">
    <source>
        <dbReference type="EMBL" id="NJW55001.1"/>
    </source>
</evidence>
<dbReference type="Gene3D" id="1.10.287.130">
    <property type="match status" value="1"/>
</dbReference>
<proteinExistence type="predicted"/>
<name>A0ABX1D925_9FLAO</name>
<evidence type="ECO:0000256" key="5">
    <source>
        <dbReference type="ARBA" id="ARBA00022777"/>
    </source>
</evidence>
<reference evidence="8 9" key="1">
    <citation type="submission" date="2020-03" db="EMBL/GenBank/DDBJ databases">
        <title>Salinimicrobium sp. nov, isolated from SCS.</title>
        <authorList>
            <person name="Cao W.R."/>
        </authorList>
    </citation>
    <scope>NUCLEOTIDE SEQUENCE [LARGE SCALE GENOMIC DNA]</scope>
    <source>
        <strain evidence="9">J15B91</strain>
    </source>
</reference>
<dbReference type="InterPro" id="IPR050351">
    <property type="entry name" value="BphY/WalK/GraS-like"/>
</dbReference>
<keyword evidence="3" id="KW-0597">Phosphoprotein</keyword>
<comment type="catalytic activity">
    <reaction evidence="1">
        <text>ATP + protein L-histidine = ADP + protein N-phospho-L-histidine.</text>
        <dbReference type="EC" id="2.7.13.3"/>
    </reaction>
</comment>
<dbReference type="InterPro" id="IPR036890">
    <property type="entry name" value="HATPase_C_sf"/>
</dbReference>
<gene>
    <name evidence="8" type="ORF">HC175_18995</name>
</gene>
<evidence type="ECO:0000259" key="7">
    <source>
        <dbReference type="PROSITE" id="PS50109"/>
    </source>
</evidence>
<keyword evidence="6" id="KW-0902">Two-component regulatory system</keyword>
<sequence length="144" mass="16244">HITAHDLKNPLSILPMMAEIIQKNKNNPEAIDKMAEQLKDAGKRMTKTITDLLDSALQDEENIHLRLKSLDLGKLVEGVVATNLHLAKNKKQKIDLQIEETRNIFGDFQRLTEVVDNLINNAIKYSPYGKSIVVTVKEKTNMAV</sequence>
<evidence type="ECO:0000256" key="4">
    <source>
        <dbReference type="ARBA" id="ARBA00022679"/>
    </source>
</evidence>
<dbReference type="RefSeq" id="WP_168139740.1">
    <property type="nucleotide sequence ID" value="NZ_JAAVJR010000710.1"/>
</dbReference>
<feature type="non-terminal residue" evidence="8">
    <location>
        <position position="144"/>
    </location>
</feature>
<dbReference type="Proteomes" id="UP000703674">
    <property type="component" value="Unassembled WGS sequence"/>
</dbReference>
<protein>
    <recommendedName>
        <fullName evidence="2">histidine kinase</fullName>
        <ecNumber evidence="2">2.7.13.3</ecNumber>
    </recommendedName>
</protein>
<feature type="domain" description="Histidine kinase" evidence="7">
    <location>
        <begin position="2"/>
        <end position="144"/>
    </location>
</feature>
<dbReference type="PANTHER" id="PTHR45453:SF1">
    <property type="entry name" value="PHOSPHATE REGULON SENSOR PROTEIN PHOR"/>
    <property type="match status" value="1"/>
</dbReference>
<dbReference type="SUPFAM" id="SSF55874">
    <property type="entry name" value="ATPase domain of HSP90 chaperone/DNA topoisomerase II/histidine kinase"/>
    <property type="match status" value="1"/>
</dbReference>
<dbReference type="CDD" id="cd00082">
    <property type="entry name" value="HisKA"/>
    <property type="match status" value="1"/>
</dbReference>
<accession>A0ABX1D925</accession>
<dbReference type="Gene3D" id="3.30.565.10">
    <property type="entry name" value="Histidine kinase-like ATPase, C-terminal domain"/>
    <property type="match status" value="1"/>
</dbReference>
<evidence type="ECO:0000256" key="6">
    <source>
        <dbReference type="ARBA" id="ARBA00023012"/>
    </source>
</evidence>
<dbReference type="Pfam" id="PF00512">
    <property type="entry name" value="HisKA"/>
    <property type="match status" value="1"/>
</dbReference>
<keyword evidence="4" id="KW-0808">Transferase</keyword>
<comment type="caution">
    <text evidence="8">The sequence shown here is derived from an EMBL/GenBank/DDBJ whole genome shotgun (WGS) entry which is preliminary data.</text>
</comment>
<keyword evidence="9" id="KW-1185">Reference proteome</keyword>
<evidence type="ECO:0000313" key="9">
    <source>
        <dbReference type="Proteomes" id="UP000703674"/>
    </source>
</evidence>
<dbReference type="EMBL" id="JAAVJR010000710">
    <property type="protein sequence ID" value="NJW55001.1"/>
    <property type="molecule type" value="Genomic_DNA"/>
</dbReference>
<evidence type="ECO:0000256" key="3">
    <source>
        <dbReference type="ARBA" id="ARBA00022553"/>
    </source>
</evidence>
<dbReference type="PROSITE" id="PS50109">
    <property type="entry name" value="HIS_KIN"/>
    <property type="match status" value="1"/>
</dbReference>
<evidence type="ECO:0000256" key="1">
    <source>
        <dbReference type="ARBA" id="ARBA00000085"/>
    </source>
</evidence>
<keyword evidence="5 8" id="KW-0418">Kinase</keyword>
<organism evidence="8 9">
    <name type="scientific">Salinimicrobium oceani</name>
    <dbReference type="NCBI Taxonomy" id="2722702"/>
    <lineage>
        <taxon>Bacteria</taxon>
        <taxon>Pseudomonadati</taxon>
        <taxon>Bacteroidota</taxon>
        <taxon>Flavobacteriia</taxon>
        <taxon>Flavobacteriales</taxon>
        <taxon>Flavobacteriaceae</taxon>
        <taxon>Salinimicrobium</taxon>
    </lineage>
</organism>
<dbReference type="InterPro" id="IPR003661">
    <property type="entry name" value="HisK_dim/P_dom"/>
</dbReference>
<evidence type="ECO:0000256" key="2">
    <source>
        <dbReference type="ARBA" id="ARBA00012438"/>
    </source>
</evidence>
<dbReference type="EC" id="2.7.13.3" evidence="2"/>
<dbReference type="SUPFAM" id="SSF47384">
    <property type="entry name" value="Homodimeric domain of signal transducing histidine kinase"/>
    <property type="match status" value="1"/>
</dbReference>